<dbReference type="InterPro" id="IPR022783">
    <property type="entry name" value="GCFC_dom"/>
</dbReference>
<proteinExistence type="predicted"/>
<evidence type="ECO:0000313" key="3">
    <source>
        <dbReference type="EMBL" id="RUS24761.1"/>
    </source>
</evidence>
<dbReference type="Pfam" id="PF07842">
    <property type="entry name" value="GCFC"/>
    <property type="match status" value="1"/>
</dbReference>
<keyword evidence="4" id="KW-1185">Reference proteome</keyword>
<sequence>MVCVYWMVHVIIFFADAFAYFPLPSASNEWNPRDYDPLITLLETWRPPLLPPFIHDNIVDQLILPKLTKEVTDWNPRHDPVMIHTWLHPWLPVLGADRLAPLFATVRQKLIVALRQWHPSDPSALRIIDPWRDVFSSADMETLIVKAVLPRLVAILRTEFTVNPRDQKTEPLQWVMAWRELLSPVHMGQLLEQEMFVKWASALYTWLVASPNFDDVAQWYSWWKSVLDGYGVVHANPIVQSCLRRGLDMMNQAAAGIKVNPPITPSASSSSLAASLSSPGRVSFAAAGSAVAGSAATMPRPAKSAQAIGPSVTFKDLLEEWAQSNNLLFLPTTKVHETSGRPLFRLGVGAGSVLVYVDNSDDLVFVREDAARWVPVDFDGLLEVVKKRERRRV</sequence>
<keyword evidence="3" id="KW-0238">DNA-binding</keyword>
<protein>
    <submittedName>
        <fullName evidence="3">GC-rich sequence DNA-binding factor-like protein-domain-containing protein</fullName>
    </submittedName>
</protein>
<evidence type="ECO:0000256" key="1">
    <source>
        <dbReference type="SAM" id="Phobius"/>
    </source>
</evidence>
<reference evidence="3 4" key="1">
    <citation type="journal article" date="2018" name="New Phytol.">
        <title>Phylogenomics of Endogonaceae and evolution of mycorrhizas within Mucoromycota.</title>
        <authorList>
            <person name="Chang Y."/>
            <person name="Desiro A."/>
            <person name="Na H."/>
            <person name="Sandor L."/>
            <person name="Lipzen A."/>
            <person name="Clum A."/>
            <person name="Barry K."/>
            <person name="Grigoriev I.V."/>
            <person name="Martin F.M."/>
            <person name="Stajich J.E."/>
            <person name="Smith M.E."/>
            <person name="Bonito G."/>
            <person name="Spatafora J.W."/>
        </authorList>
    </citation>
    <scope>NUCLEOTIDE SEQUENCE [LARGE SCALE GENOMIC DNA]</scope>
    <source>
        <strain evidence="3 4">AD002</strain>
    </source>
</reference>
<gene>
    <name evidence="3" type="ORF">BC938DRAFT_473102</name>
</gene>
<dbReference type="InterPro" id="IPR045211">
    <property type="entry name" value="TFP11/STIP/Ntr1"/>
</dbReference>
<dbReference type="GO" id="GO:0071008">
    <property type="term" value="C:U2-type post-mRNA release spliceosomal complex"/>
    <property type="evidence" value="ECO:0007669"/>
    <property type="project" value="TreeGrafter"/>
</dbReference>
<feature type="domain" description="GCF C-terminal" evidence="2">
    <location>
        <begin position="25"/>
        <end position="203"/>
    </location>
</feature>
<keyword evidence="1" id="KW-1133">Transmembrane helix</keyword>
<comment type="caution">
    <text evidence="3">The sequence shown here is derived from an EMBL/GenBank/DDBJ whole genome shotgun (WGS) entry which is preliminary data.</text>
</comment>
<evidence type="ECO:0000313" key="4">
    <source>
        <dbReference type="Proteomes" id="UP000274822"/>
    </source>
</evidence>
<dbReference type="GO" id="GO:0003677">
    <property type="term" value="F:DNA binding"/>
    <property type="evidence" value="ECO:0007669"/>
    <property type="project" value="UniProtKB-KW"/>
</dbReference>
<evidence type="ECO:0000259" key="2">
    <source>
        <dbReference type="Pfam" id="PF07842"/>
    </source>
</evidence>
<accession>A0A433Q4L4</accession>
<dbReference type="PANTHER" id="PTHR23329:SF1">
    <property type="entry name" value="TUFTELIN-INTERACTING PROTEIN 11"/>
    <property type="match status" value="1"/>
</dbReference>
<dbReference type="EMBL" id="RBNJ01014965">
    <property type="protein sequence ID" value="RUS24761.1"/>
    <property type="molecule type" value="Genomic_DNA"/>
</dbReference>
<dbReference type="AlphaFoldDB" id="A0A433Q4L4"/>
<dbReference type="Proteomes" id="UP000274822">
    <property type="component" value="Unassembled WGS sequence"/>
</dbReference>
<organism evidence="3 4">
    <name type="scientific">Jimgerdemannia flammicorona</name>
    <dbReference type="NCBI Taxonomy" id="994334"/>
    <lineage>
        <taxon>Eukaryota</taxon>
        <taxon>Fungi</taxon>
        <taxon>Fungi incertae sedis</taxon>
        <taxon>Mucoromycota</taxon>
        <taxon>Mucoromycotina</taxon>
        <taxon>Endogonomycetes</taxon>
        <taxon>Endogonales</taxon>
        <taxon>Endogonaceae</taxon>
        <taxon>Jimgerdemannia</taxon>
    </lineage>
</organism>
<keyword evidence="1" id="KW-0472">Membrane</keyword>
<dbReference type="PANTHER" id="PTHR23329">
    <property type="entry name" value="TUFTELIN-INTERACTING PROTEIN 11-RELATED"/>
    <property type="match status" value="1"/>
</dbReference>
<keyword evidence="1" id="KW-0812">Transmembrane</keyword>
<feature type="transmembrane region" description="Helical" evidence="1">
    <location>
        <begin position="6"/>
        <end position="23"/>
    </location>
</feature>
<name>A0A433Q4L4_9FUNG</name>
<dbReference type="GO" id="GO:0000390">
    <property type="term" value="P:spliceosomal complex disassembly"/>
    <property type="evidence" value="ECO:0007669"/>
    <property type="project" value="InterPro"/>
</dbReference>